<dbReference type="Gene3D" id="3.90.25.10">
    <property type="entry name" value="UDP-galactose 4-epimerase, domain 1"/>
    <property type="match status" value="1"/>
</dbReference>
<keyword evidence="9" id="KW-1185">Reference proteome</keyword>
<evidence type="ECO:0000256" key="4">
    <source>
        <dbReference type="ARBA" id="ARBA00013189"/>
    </source>
</evidence>
<comment type="similarity">
    <text evidence="3">Belongs to the NAD(P)-dependent epimerase/dehydratase family.</text>
</comment>
<evidence type="ECO:0000313" key="8">
    <source>
        <dbReference type="EMBL" id="BCZ46687.1"/>
    </source>
</evidence>
<dbReference type="RefSeq" id="WP_375541951.1">
    <property type="nucleotide sequence ID" value="NZ_AP024849.1"/>
</dbReference>
<proteinExistence type="inferred from homology"/>
<evidence type="ECO:0000256" key="5">
    <source>
        <dbReference type="ARBA" id="ARBA00018569"/>
    </source>
</evidence>
<evidence type="ECO:0000256" key="1">
    <source>
        <dbReference type="ARBA" id="ARBA00000083"/>
    </source>
</evidence>
<accession>A0ABM7T497</accession>
<keyword evidence="7" id="KW-0413">Isomerase</keyword>
<evidence type="ECO:0000256" key="2">
    <source>
        <dbReference type="ARBA" id="ARBA00001911"/>
    </source>
</evidence>
<dbReference type="Proteomes" id="UP000824633">
    <property type="component" value="Chromosome"/>
</dbReference>
<comment type="catalytic activity">
    <reaction evidence="1">
        <text>UDP-alpha-D-glucose = UDP-alpha-D-galactose</text>
        <dbReference type="Rhea" id="RHEA:22168"/>
        <dbReference type="ChEBI" id="CHEBI:58885"/>
        <dbReference type="ChEBI" id="CHEBI:66914"/>
        <dbReference type="EC" id="5.1.3.2"/>
    </reaction>
</comment>
<dbReference type="InterPro" id="IPR036291">
    <property type="entry name" value="NAD(P)-bd_dom_sf"/>
</dbReference>
<gene>
    <name evidence="8" type="ORF">psyc5s11_27540</name>
</gene>
<comment type="cofactor">
    <cofactor evidence="2">
        <name>NAD(+)</name>
        <dbReference type="ChEBI" id="CHEBI:57540"/>
    </cofactor>
</comment>
<sequence>MITYKIVGRRLGDVASCYADSTKVNRELGWKTEKDINDMCRDSWRWQNNNPKGYT</sequence>
<name>A0ABM7T497_9CLOT</name>
<dbReference type="EMBL" id="AP024849">
    <property type="protein sequence ID" value="BCZ46687.1"/>
    <property type="molecule type" value="Genomic_DNA"/>
</dbReference>
<evidence type="ECO:0000256" key="7">
    <source>
        <dbReference type="ARBA" id="ARBA00023235"/>
    </source>
</evidence>
<organism evidence="8 9">
    <name type="scientific">Clostridium gelidum</name>
    <dbReference type="NCBI Taxonomy" id="704125"/>
    <lineage>
        <taxon>Bacteria</taxon>
        <taxon>Bacillati</taxon>
        <taxon>Bacillota</taxon>
        <taxon>Clostridia</taxon>
        <taxon>Eubacteriales</taxon>
        <taxon>Clostridiaceae</taxon>
        <taxon>Clostridium</taxon>
    </lineage>
</organism>
<evidence type="ECO:0000256" key="6">
    <source>
        <dbReference type="ARBA" id="ARBA00023027"/>
    </source>
</evidence>
<reference evidence="9" key="1">
    <citation type="submission" date="2021-07" db="EMBL/GenBank/DDBJ databases">
        <title>Complete genome sequencing of a Clostridium isolate.</title>
        <authorList>
            <person name="Ueki A."/>
            <person name="Tonouchi A."/>
        </authorList>
    </citation>
    <scope>NUCLEOTIDE SEQUENCE [LARGE SCALE GENOMIC DNA]</scope>
    <source>
        <strain evidence="9">C5S11</strain>
    </source>
</reference>
<dbReference type="PANTHER" id="PTHR43725">
    <property type="entry name" value="UDP-GLUCOSE 4-EPIMERASE"/>
    <property type="match status" value="1"/>
</dbReference>
<dbReference type="EC" id="5.1.3.2" evidence="4"/>
<dbReference type="SUPFAM" id="SSF51735">
    <property type="entry name" value="NAD(P)-binding Rossmann-fold domains"/>
    <property type="match status" value="1"/>
</dbReference>
<protein>
    <recommendedName>
        <fullName evidence="5">UDP-glucose 4-epimerase</fullName>
        <ecNumber evidence="4">5.1.3.2</ecNumber>
    </recommendedName>
</protein>
<keyword evidence="6" id="KW-0520">NAD</keyword>
<evidence type="ECO:0000313" key="9">
    <source>
        <dbReference type="Proteomes" id="UP000824633"/>
    </source>
</evidence>
<dbReference type="PANTHER" id="PTHR43725:SF47">
    <property type="entry name" value="UDP-GLUCOSE 4-EPIMERASE"/>
    <property type="match status" value="1"/>
</dbReference>
<evidence type="ECO:0000256" key="3">
    <source>
        <dbReference type="ARBA" id="ARBA00007637"/>
    </source>
</evidence>